<evidence type="ECO:0000313" key="1">
    <source>
        <dbReference type="EMBL" id="MRG97447.1"/>
    </source>
</evidence>
<name>A0A6N7Q171_9BACT</name>
<accession>A0A6N7Q171</accession>
<dbReference type="AlphaFoldDB" id="A0A6N7Q171"/>
<dbReference type="RefSeq" id="WP_153824229.1">
    <property type="nucleotide sequence ID" value="NZ_WJIE01000017.1"/>
</dbReference>
<organism evidence="1 2">
    <name type="scientific">Polyangium spumosum</name>
    <dbReference type="NCBI Taxonomy" id="889282"/>
    <lineage>
        <taxon>Bacteria</taxon>
        <taxon>Pseudomonadati</taxon>
        <taxon>Myxococcota</taxon>
        <taxon>Polyangia</taxon>
        <taxon>Polyangiales</taxon>
        <taxon>Polyangiaceae</taxon>
        <taxon>Polyangium</taxon>
    </lineage>
</organism>
<comment type="caution">
    <text evidence="1">The sequence shown here is derived from an EMBL/GenBank/DDBJ whole genome shotgun (WGS) entry which is preliminary data.</text>
</comment>
<dbReference type="Proteomes" id="UP000440224">
    <property type="component" value="Unassembled WGS sequence"/>
</dbReference>
<proteinExistence type="predicted"/>
<gene>
    <name evidence="1" type="ORF">GF068_36795</name>
</gene>
<reference evidence="1 2" key="1">
    <citation type="submission" date="2019-10" db="EMBL/GenBank/DDBJ databases">
        <title>A soil myxobacterium in the family Polyangiaceae.</title>
        <authorList>
            <person name="Li Y."/>
            <person name="Wang J."/>
        </authorList>
    </citation>
    <scope>NUCLEOTIDE SEQUENCE [LARGE SCALE GENOMIC DNA]</scope>
    <source>
        <strain evidence="1 2">DSM 14734</strain>
    </source>
</reference>
<keyword evidence="2" id="KW-1185">Reference proteome</keyword>
<sequence>MSIDYERFARVVARSIEIAHEPDANPVVVAVFNETLAEPATAYLATEQAVANAMTAFAKENREALDALASLDGPYRVARSALLAVLPDTKLPDTLKSQPTDTDQLKAIERLVDLIDDHVGKAWADALLDGEFGQKAPKAVKEITESIVANKALSKAQTARAQAYGPTYEKYLAFKRVVRNAYGPGSKQYRRIHLRASPGTAEKEAGEA</sequence>
<dbReference type="EMBL" id="WJIE01000017">
    <property type="protein sequence ID" value="MRG97447.1"/>
    <property type="molecule type" value="Genomic_DNA"/>
</dbReference>
<dbReference type="OrthoDB" id="5510156at2"/>
<evidence type="ECO:0000313" key="2">
    <source>
        <dbReference type="Proteomes" id="UP000440224"/>
    </source>
</evidence>
<protein>
    <submittedName>
        <fullName evidence="1">Uncharacterized protein</fullName>
    </submittedName>
</protein>